<protein>
    <submittedName>
        <fullName evidence="5">Protocatechuate 3,4-dioxygenase subunit beta</fullName>
        <ecNumber evidence="5">1.13.11.3</ecNumber>
    </submittedName>
</protein>
<dbReference type="InterPro" id="IPR012785">
    <property type="entry name" value="Protocat_dOase_b"/>
</dbReference>
<dbReference type="EMBL" id="JADBGI010000016">
    <property type="protein sequence ID" value="MBE3000623.1"/>
    <property type="molecule type" value="Genomic_DNA"/>
</dbReference>
<comment type="similarity">
    <text evidence="1">Belongs to the intradiol ring-cleavage dioxygenase family.</text>
</comment>
<evidence type="ECO:0000313" key="6">
    <source>
        <dbReference type="Proteomes" id="UP000806528"/>
    </source>
</evidence>
<dbReference type="InterPro" id="IPR000627">
    <property type="entry name" value="Intradiol_dOase_C"/>
</dbReference>
<evidence type="ECO:0000256" key="2">
    <source>
        <dbReference type="ARBA" id="ARBA00022964"/>
    </source>
</evidence>
<dbReference type="RefSeq" id="WP_193123231.1">
    <property type="nucleotide sequence ID" value="NZ_JADBGI010000016.1"/>
</dbReference>
<dbReference type="InterPro" id="IPR024756">
    <property type="entry name" value="PCDO_beta_N"/>
</dbReference>
<accession>A0ABR9P9W0</accession>
<dbReference type="Pfam" id="PF00775">
    <property type="entry name" value="Dioxygenase_C"/>
    <property type="match status" value="1"/>
</dbReference>
<evidence type="ECO:0000259" key="4">
    <source>
        <dbReference type="PROSITE" id="PS00083"/>
    </source>
</evidence>
<keyword evidence="2" id="KW-0223">Dioxygenase</keyword>
<keyword evidence="6" id="KW-1185">Reference proteome</keyword>
<comment type="caution">
    <text evidence="5">The sequence shown here is derived from an EMBL/GenBank/DDBJ whole genome shotgun (WGS) entry which is preliminary data.</text>
</comment>
<dbReference type="Proteomes" id="UP000806528">
    <property type="component" value="Unassembled WGS sequence"/>
</dbReference>
<feature type="domain" description="Intradiol ring-cleavage dioxygenases" evidence="4">
    <location>
        <begin position="88"/>
        <end position="116"/>
    </location>
</feature>
<dbReference type="GO" id="GO:0018578">
    <property type="term" value="F:protocatechuate 3,4-dioxygenase activity"/>
    <property type="evidence" value="ECO:0007669"/>
    <property type="project" value="UniProtKB-EC"/>
</dbReference>
<dbReference type="InterPro" id="IPR050770">
    <property type="entry name" value="Intradiol_RC_Dioxygenase"/>
</dbReference>
<dbReference type="PROSITE" id="PS00083">
    <property type="entry name" value="INTRADIOL_DIOXYGENAS"/>
    <property type="match status" value="1"/>
</dbReference>
<proteinExistence type="inferred from homology"/>
<evidence type="ECO:0000256" key="3">
    <source>
        <dbReference type="ARBA" id="ARBA00023002"/>
    </source>
</evidence>
<dbReference type="Pfam" id="PF12391">
    <property type="entry name" value="PCDO_beta_N"/>
    <property type="match status" value="1"/>
</dbReference>
<dbReference type="InterPro" id="IPR015889">
    <property type="entry name" value="Intradiol_dOase_core"/>
</dbReference>
<dbReference type="PANTHER" id="PTHR33711:SF10">
    <property type="entry name" value="INTRADIOL RING-CLEAVAGE DIOXYGENASES DOMAIN-CONTAINING PROTEIN"/>
    <property type="match status" value="1"/>
</dbReference>
<dbReference type="EC" id="1.13.11.3" evidence="5"/>
<reference evidence="5 6" key="1">
    <citation type="submission" date="2020-09" db="EMBL/GenBank/DDBJ databases">
        <title>Diversity and distribution of actinomycetes associated with coral in the coast of Hainan.</title>
        <authorList>
            <person name="Li F."/>
        </authorList>
    </citation>
    <scope>NUCLEOTIDE SEQUENCE [LARGE SCALE GENOMIC DNA]</scope>
    <source>
        <strain evidence="5 6">HNM0947</strain>
    </source>
</reference>
<dbReference type="NCBIfam" id="TIGR02422">
    <property type="entry name" value="protocat_beta"/>
    <property type="match status" value="1"/>
</dbReference>
<sequence>MPTTPEARTGSGLYVPQYVRDHDTHPPLDYPGYNSTALRHPKRPLTLLPHTLTEVTSPVLGHERVGELDHDLTRQHEGGEPQGQRITVHGQVRDSDGRPVPHTLVEVWQANAAGRYRHTGDNWPAPLDPYFTGVGRAMTDAEGFYRFVTVRPGAYPWKNHQNAWRPAHIHFSLFGQAFTQRLVTQMYFPDDPLFFQDPMWNSVPEEARERMVARFDYGSTEPEWALAYRWDIVLRGRGQTPFESEEEIAEDDE</sequence>
<organism evidence="5 6">
    <name type="scientific">Nocardiopsis coralli</name>
    <dbReference type="NCBI Taxonomy" id="2772213"/>
    <lineage>
        <taxon>Bacteria</taxon>
        <taxon>Bacillati</taxon>
        <taxon>Actinomycetota</taxon>
        <taxon>Actinomycetes</taxon>
        <taxon>Streptosporangiales</taxon>
        <taxon>Nocardiopsidaceae</taxon>
        <taxon>Nocardiopsis</taxon>
    </lineage>
</organism>
<dbReference type="SUPFAM" id="SSF49482">
    <property type="entry name" value="Aromatic compound dioxygenase"/>
    <property type="match status" value="1"/>
</dbReference>
<dbReference type="PANTHER" id="PTHR33711">
    <property type="entry name" value="DIOXYGENASE, PUTATIVE (AFU_ORTHOLOGUE AFUA_2G02910)-RELATED"/>
    <property type="match status" value="1"/>
</dbReference>
<name>A0ABR9P9W0_9ACTN</name>
<gene>
    <name evidence="5" type="primary">pcaH</name>
    <name evidence="5" type="ORF">IDM40_18230</name>
</gene>
<dbReference type="Gene3D" id="2.60.130.10">
    <property type="entry name" value="Aromatic compound dioxygenase"/>
    <property type="match status" value="1"/>
</dbReference>
<evidence type="ECO:0000256" key="1">
    <source>
        <dbReference type="ARBA" id="ARBA00007825"/>
    </source>
</evidence>
<evidence type="ECO:0000313" key="5">
    <source>
        <dbReference type="EMBL" id="MBE3000623.1"/>
    </source>
</evidence>
<keyword evidence="3 5" id="KW-0560">Oxidoreductase</keyword>